<accession>A0A6M8EEG2</accession>
<dbReference type="Pfam" id="PF00990">
    <property type="entry name" value="GGDEF"/>
    <property type="match status" value="1"/>
</dbReference>
<comment type="catalytic activity">
    <reaction evidence="2">
        <text>2 GTP = 3',3'-c-di-GMP + 2 diphosphate</text>
        <dbReference type="Rhea" id="RHEA:24898"/>
        <dbReference type="ChEBI" id="CHEBI:33019"/>
        <dbReference type="ChEBI" id="CHEBI:37565"/>
        <dbReference type="ChEBI" id="CHEBI:58805"/>
        <dbReference type="EC" id="2.7.7.65"/>
    </reaction>
</comment>
<keyword evidence="6" id="KW-1185">Reference proteome</keyword>
<reference evidence="5 6" key="1">
    <citation type="submission" date="2019-08" db="EMBL/GenBank/DDBJ databases">
        <title>Complete genome sequence of Arcobacter acticola.</title>
        <authorList>
            <person name="Miller W."/>
        </authorList>
    </citation>
    <scope>NUCLEOTIDE SEQUENCE [LARGE SCALE GENOMIC DNA]</scope>
    <source>
        <strain evidence="5 6">KCTC 52212</strain>
    </source>
</reference>
<dbReference type="CDD" id="cd01949">
    <property type="entry name" value="GGDEF"/>
    <property type="match status" value="1"/>
</dbReference>
<dbReference type="GO" id="GO:0052621">
    <property type="term" value="F:diguanylate cyclase activity"/>
    <property type="evidence" value="ECO:0007669"/>
    <property type="project" value="UniProtKB-EC"/>
</dbReference>
<dbReference type="EMBL" id="CP042652">
    <property type="protein sequence ID" value="QKE28372.1"/>
    <property type="molecule type" value="Genomic_DNA"/>
</dbReference>
<keyword evidence="3" id="KW-0812">Transmembrane</keyword>
<organism evidence="5 6">
    <name type="scientific">Arcobacter acticola</name>
    <dbReference type="NCBI Taxonomy" id="1849015"/>
    <lineage>
        <taxon>Bacteria</taxon>
        <taxon>Pseudomonadati</taxon>
        <taxon>Campylobacterota</taxon>
        <taxon>Epsilonproteobacteria</taxon>
        <taxon>Campylobacterales</taxon>
        <taxon>Arcobacteraceae</taxon>
        <taxon>Arcobacter</taxon>
    </lineage>
</organism>
<dbReference type="Gene3D" id="3.30.70.270">
    <property type="match status" value="1"/>
</dbReference>
<dbReference type="KEGG" id="paco:AACT_1192"/>
<feature type="transmembrane region" description="Helical" evidence="3">
    <location>
        <begin position="306"/>
        <end position="325"/>
    </location>
</feature>
<evidence type="ECO:0000256" key="1">
    <source>
        <dbReference type="ARBA" id="ARBA00012528"/>
    </source>
</evidence>
<keyword evidence="3" id="KW-0472">Membrane</keyword>
<dbReference type="EC" id="2.7.7.65" evidence="1"/>
<dbReference type="SMART" id="SM00267">
    <property type="entry name" value="GGDEF"/>
    <property type="match status" value="1"/>
</dbReference>
<evidence type="ECO:0000313" key="6">
    <source>
        <dbReference type="Proteomes" id="UP000503483"/>
    </source>
</evidence>
<dbReference type="GO" id="GO:1902201">
    <property type="term" value="P:negative regulation of bacterial-type flagellum-dependent cell motility"/>
    <property type="evidence" value="ECO:0007669"/>
    <property type="project" value="TreeGrafter"/>
</dbReference>
<proteinExistence type="predicted"/>
<dbReference type="InterPro" id="IPR029787">
    <property type="entry name" value="Nucleotide_cyclase"/>
</dbReference>
<protein>
    <recommendedName>
        <fullName evidence="1">diguanylate cyclase</fullName>
        <ecNumber evidence="1">2.7.7.65</ecNumber>
    </recommendedName>
</protein>
<dbReference type="PROSITE" id="PS50887">
    <property type="entry name" value="GGDEF"/>
    <property type="match status" value="1"/>
</dbReference>
<dbReference type="PANTHER" id="PTHR45138:SF9">
    <property type="entry name" value="DIGUANYLATE CYCLASE DGCM-RELATED"/>
    <property type="match status" value="1"/>
</dbReference>
<dbReference type="NCBIfam" id="TIGR00254">
    <property type="entry name" value="GGDEF"/>
    <property type="match status" value="1"/>
</dbReference>
<dbReference type="FunFam" id="3.30.70.270:FF:000001">
    <property type="entry name" value="Diguanylate cyclase domain protein"/>
    <property type="match status" value="1"/>
</dbReference>
<evidence type="ECO:0000256" key="3">
    <source>
        <dbReference type="SAM" id="Phobius"/>
    </source>
</evidence>
<dbReference type="GO" id="GO:0005886">
    <property type="term" value="C:plasma membrane"/>
    <property type="evidence" value="ECO:0007669"/>
    <property type="project" value="TreeGrafter"/>
</dbReference>
<evidence type="ECO:0000259" key="4">
    <source>
        <dbReference type="PROSITE" id="PS50887"/>
    </source>
</evidence>
<gene>
    <name evidence="5" type="ORF">AACT_1192</name>
</gene>
<dbReference type="AlphaFoldDB" id="A0A6M8EEG2"/>
<dbReference type="InterPro" id="IPR050469">
    <property type="entry name" value="Diguanylate_Cyclase"/>
</dbReference>
<dbReference type="InterPro" id="IPR000160">
    <property type="entry name" value="GGDEF_dom"/>
</dbReference>
<keyword evidence="3" id="KW-1133">Transmembrane helix</keyword>
<evidence type="ECO:0000256" key="2">
    <source>
        <dbReference type="ARBA" id="ARBA00034247"/>
    </source>
</evidence>
<evidence type="ECO:0000313" key="5">
    <source>
        <dbReference type="EMBL" id="QKE28372.1"/>
    </source>
</evidence>
<feature type="domain" description="GGDEF" evidence="4">
    <location>
        <begin position="362"/>
        <end position="488"/>
    </location>
</feature>
<feature type="transmembrane region" description="Helical" evidence="3">
    <location>
        <begin position="12"/>
        <end position="32"/>
    </location>
</feature>
<dbReference type="GO" id="GO:0043709">
    <property type="term" value="P:cell adhesion involved in single-species biofilm formation"/>
    <property type="evidence" value="ECO:0007669"/>
    <property type="project" value="TreeGrafter"/>
</dbReference>
<dbReference type="PANTHER" id="PTHR45138">
    <property type="entry name" value="REGULATORY COMPONENTS OF SENSORY TRANSDUCTION SYSTEM"/>
    <property type="match status" value="1"/>
</dbReference>
<sequence length="488" mass="57371">MIKILNKFNLSTYIGLSLFFFAVLSFISILFLKNNLIISNKLEQEIIFNTIQRDTSNILTTVLYKYEKQKEILKQKHEIVLDYINKQNDPLNIDLQEIYNKINDKDNKYNIYISDDNLVIKNTTFKNDMGFNLSFAKGTFEKHKKNKIIGTSAPTIEPSTNKFFSFSDTYLNAPNDKKILQLSYTYEGFDDVLSQLHKKVDKYKNIKDLTAYLYLEDEQFTADFYFKKYKGLKPSLQELEHRIVQGDKLSKLNLDNPIENIIKKDNNIFYEVYFIEKSPIFSNAKIIYSILFDQTKYEKTLKIYEILLYVIVLIFFISLVVAFFMRRIENKHIYDNLTKTYNRNGFESIYSVEIKRCNRYNKPLSMIMLDIDFFKKINDTHGHLVGDDVLVLMCNLIKNSIRESDYLIRWGGEEFLILTPEIDLDAAVKLAEKLRILIEKNEFIAVGSITISLSVVQKNDDELLENLLKRLDNLLYDSKRSGRNKTSF</sequence>
<name>A0A6M8EEG2_9BACT</name>
<dbReference type="SUPFAM" id="SSF55073">
    <property type="entry name" value="Nucleotide cyclase"/>
    <property type="match status" value="1"/>
</dbReference>
<dbReference type="InterPro" id="IPR043128">
    <property type="entry name" value="Rev_trsase/Diguanyl_cyclase"/>
</dbReference>
<dbReference type="RefSeq" id="WP_172125928.1">
    <property type="nucleotide sequence ID" value="NZ_CP042652.1"/>
</dbReference>
<dbReference type="Proteomes" id="UP000503483">
    <property type="component" value="Chromosome"/>
</dbReference>